<sequence length="165" mass="19432">MISDEEMYDVINYVIKVKTEHIKNIKVITEDINYKANQNDDYFLNSKILKNDFNQKDIKSLRRQYEDSRGFILNPKYIQNLRIVHKDKLLAYKSEGKYFWDEFNKKHGNSSFMFVGKPLFSLDKSKVIISYGHYCGSLCGNGERILLKKINGIWTLERILSGFIS</sequence>
<protein>
    <submittedName>
        <fullName evidence="1">Uncharacterized protein</fullName>
    </submittedName>
</protein>
<evidence type="ECO:0000313" key="1">
    <source>
        <dbReference type="EMBL" id="KMQ64878.1"/>
    </source>
</evidence>
<dbReference type="AlphaFoldDB" id="A0A0J7IEJ5"/>
<dbReference type="OrthoDB" id="714084at2"/>
<organism evidence="1 2">
    <name type="scientific">Chryseobacterium angstadtii</name>
    <dbReference type="NCBI Taxonomy" id="558151"/>
    <lineage>
        <taxon>Bacteria</taxon>
        <taxon>Pseudomonadati</taxon>
        <taxon>Bacteroidota</taxon>
        <taxon>Flavobacteriia</taxon>
        <taxon>Flavobacteriales</taxon>
        <taxon>Weeksellaceae</taxon>
        <taxon>Chryseobacterium group</taxon>
        <taxon>Chryseobacterium</taxon>
    </lineage>
</organism>
<accession>A0A0J7IEJ5</accession>
<dbReference type="PATRIC" id="fig|558151.6.peg.2481"/>
<dbReference type="RefSeq" id="WP_048506816.1">
    <property type="nucleotide sequence ID" value="NZ_LFND01000003.1"/>
</dbReference>
<proteinExistence type="predicted"/>
<dbReference type="STRING" id="558151.ACM46_11755"/>
<name>A0A0J7IEJ5_9FLAO</name>
<reference evidence="1 2" key="1">
    <citation type="journal article" date="2013" name="Int. J. Syst. Evol. Microbiol.">
        <title>Chryseobacterium angstadtii sp. nov., isolated from a newt tank.</title>
        <authorList>
            <person name="Kirk K.E."/>
            <person name="Hoffman J.A."/>
            <person name="Smith K.A."/>
            <person name="Strahan B.L."/>
            <person name="Failor K.C."/>
            <person name="Krebs J.E."/>
            <person name="Gale A.N."/>
            <person name="Do T.D."/>
            <person name="Sontag T.C."/>
            <person name="Batties A.M."/>
            <person name="Mistiszyn K."/>
            <person name="Newman J.D."/>
        </authorList>
    </citation>
    <scope>NUCLEOTIDE SEQUENCE [LARGE SCALE GENOMIC DNA]</scope>
    <source>
        <strain evidence="1 2">KM</strain>
    </source>
</reference>
<keyword evidence="2" id="KW-1185">Reference proteome</keyword>
<dbReference type="Proteomes" id="UP000036261">
    <property type="component" value="Unassembled WGS sequence"/>
</dbReference>
<evidence type="ECO:0000313" key="2">
    <source>
        <dbReference type="Proteomes" id="UP000036261"/>
    </source>
</evidence>
<comment type="caution">
    <text evidence="1">The sequence shown here is derived from an EMBL/GenBank/DDBJ whole genome shotgun (WGS) entry which is preliminary data.</text>
</comment>
<gene>
    <name evidence="1" type="ORF">ACM46_11755</name>
</gene>
<dbReference type="EMBL" id="LFND01000003">
    <property type="protein sequence ID" value="KMQ64878.1"/>
    <property type="molecule type" value="Genomic_DNA"/>
</dbReference>